<proteinExistence type="predicted"/>
<protein>
    <recommendedName>
        <fullName evidence="4">Ku domain-containing protein</fullName>
    </recommendedName>
</protein>
<evidence type="ECO:0000259" key="4">
    <source>
        <dbReference type="Pfam" id="PF02735"/>
    </source>
</evidence>
<reference evidence="5 6" key="1">
    <citation type="submission" date="2023-06" db="EMBL/GenBank/DDBJ databases">
        <authorList>
            <person name="Oyuntsetseg B."/>
            <person name="Kim S.B."/>
        </authorList>
    </citation>
    <scope>NUCLEOTIDE SEQUENCE [LARGE SCALE GENOMIC DNA]</scope>
    <source>
        <strain evidence="5 6">2-15</strain>
    </source>
</reference>
<sequence>MLLAAALPRTRRVAVARVALRRRETLAALRVRDRTIVLQPLLWPDRIRRPDIPFLHEDVEPHHGELHHAVRLVQGLAPEESPYTDDHRAALEAVVRAKPAGGDVERPPNANRPKASPGC</sequence>
<dbReference type="GO" id="GO:0003690">
    <property type="term" value="F:double-stranded DNA binding"/>
    <property type="evidence" value="ECO:0007669"/>
    <property type="project" value="TreeGrafter"/>
</dbReference>
<accession>A0A9Y2IFH6</accession>
<dbReference type="Proteomes" id="UP001236014">
    <property type="component" value="Chromosome"/>
</dbReference>
<keyword evidence="1" id="KW-0238">DNA-binding</keyword>
<feature type="region of interest" description="Disordered" evidence="3">
    <location>
        <begin position="97"/>
        <end position="119"/>
    </location>
</feature>
<dbReference type="InterPro" id="IPR016194">
    <property type="entry name" value="SPOC-like_C_dom_sf"/>
</dbReference>
<gene>
    <name evidence="5" type="ORF">QRX50_46970</name>
</gene>
<feature type="domain" description="Ku" evidence="4">
    <location>
        <begin position="2"/>
        <end position="62"/>
    </location>
</feature>
<dbReference type="InterPro" id="IPR006164">
    <property type="entry name" value="DNA_bd_Ku70/Ku80"/>
</dbReference>
<evidence type="ECO:0000313" key="6">
    <source>
        <dbReference type="Proteomes" id="UP001236014"/>
    </source>
</evidence>
<dbReference type="KEGG" id="acab:QRX50_46970"/>
<dbReference type="EMBL" id="CP127294">
    <property type="protein sequence ID" value="WIX78797.1"/>
    <property type="molecule type" value="Genomic_DNA"/>
</dbReference>
<dbReference type="PANTHER" id="PTHR41251:SF1">
    <property type="entry name" value="NON-HOMOLOGOUS END JOINING PROTEIN KU"/>
    <property type="match status" value="1"/>
</dbReference>
<dbReference type="GO" id="GO:0006310">
    <property type="term" value="P:DNA recombination"/>
    <property type="evidence" value="ECO:0007669"/>
    <property type="project" value="UniProtKB-KW"/>
</dbReference>
<keyword evidence="6" id="KW-1185">Reference proteome</keyword>
<dbReference type="InterPro" id="IPR009187">
    <property type="entry name" value="Prok_Ku"/>
</dbReference>
<dbReference type="PANTHER" id="PTHR41251">
    <property type="entry name" value="NON-HOMOLOGOUS END JOINING PROTEIN KU"/>
    <property type="match status" value="1"/>
</dbReference>
<keyword evidence="2" id="KW-0233">DNA recombination</keyword>
<evidence type="ECO:0000256" key="3">
    <source>
        <dbReference type="SAM" id="MobiDB-lite"/>
    </source>
</evidence>
<dbReference type="SUPFAM" id="SSF100939">
    <property type="entry name" value="SPOC domain-like"/>
    <property type="match status" value="1"/>
</dbReference>
<evidence type="ECO:0000256" key="1">
    <source>
        <dbReference type="ARBA" id="ARBA00023125"/>
    </source>
</evidence>
<dbReference type="AlphaFoldDB" id="A0A9Y2IFH6"/>
<dbReference type="RefSeq" id="WP_285969499.1">
    <property type="nucleotide sequence ID" value="NZ_CP127294.1"/>
</dbReference>
<organism evidence="5 6">
    <name type="scientific">Amycolatopsis carbonis</name>
    <dbReference type="NCBI Taxonomy" id="715471"/>
    <lineage>
        <taxon>Bacteria</taxon>
        <taxon>Bacillati</taxon>
        <taxon>Actinomycetota</taxon>
        <taxon>Actinomycetes</taxon>
        <taxon>Pseudonocardiales</taxon>
        <taxon>Pseudonocardiaceae</taxon>
        <taxon>Amycolatopsis</taxon>
    </lineage>
</organism>
<name>A0A9Y2IFH6_9PSEU</name>
<dbReference type="GO" id="GO:0006303">
    <property type="term" value="P:double-strand break repair via nonhomologous end joining"/>
    <property type="evidence" value="ECO:0007669"/>
    <property type="project" value="InterPro"/>
</dbReference>
<dbReference type="Pfam" id="PF02735">
    <property type="entry name" value="Ku"/>
    <property type="match status" value="1"/>
</dbReference>
<evidence type="ECO:0000256" key="2">
    <source>
        <dbReference type="ARBA" id="ARBA00023172"/>
    </source>
</evidence>
<evidence type="ECO:0000313" key="5">
    <source>
        <dbReference type="EMBL" id="WIX78797.1"/>
    </source>
</evidence>